<protein>
    <submittedName>
        <fullName evidence="2">Uncharacterized protein</fullName>
    </submittedName>
</protein>
<dbReference type="AlphaFoldDB" id="A0A8R1TUS4"/>
<dbReference type="Proteomes" id="UP000024404">
    <property type="component" value="Unassembled WGS sequence"/>
</dbReference>
<reference evidence="2" key="2">
    <citation type="submission" date="2022-06" db="UniProtKB">
        <authorList>
            <consortium name="EnsemblMetazoa"/>
        </authorList>
    </citation>
    <scope>IDENTIFICATION</scope>
</reference>
<feature type="transmembrane region" description="Helical" evidence="1">
    <location>
        <begin position="92"/>
        <end position="114"/>
    </location>
</feature>
<keyword evidence="1" id="KW-1133">Transmembrane helix</keyword>
<proteinExistence type="predicted"/>
<reference evidence="3" key="1">
    <citation type="submission" date="2013-10" db="EMBL/GenBank/DDBJ databases">
        <title>Genome sequencing of Onchocerca volvulus.</title>
        <authorList>
            <person name="Cotton J."/>
            <person name="Tsai J."/>
            <person name="Stanley E."/>
            <person name="Tracey A."/>
            <person name="Holroyd N."/>
            <person name="Lustigman S."/>
            <person name="Berriman M."/>
        </authorList>
    </citation>
    <scope>NUCLEOTIDE SEQUENCE</scope>
</reference>
<keyword evidence="1" id="KW-0472">Membrane</keyword>
<organism evidence="2 3">
    <name type="scientific">Onchocerca volvulus</name>
    <dbReference type="NCBI Taxonomy" id="6282"/>
    <lineage>
        <taxon>Eukaryota</taxon>
        <taxon>Metazoa</taxon>
        <taxon>Ecdysozoa</taxon>
        <taxon>Nematoda</taxon>
        <taxon>Chromadorea</taxon>
        <taxon>Rhabditida</taxon>
        <taxon>Spirurina</taxon>
        <taxon>Spiruromorpha</taxon>
        <taxon>Filarioidea</taxon>
        <taxon>Onchocercidae</taxon>
        <taxon>Onchocerca</taxon>
    </lineage>
</organism>
<keyword evidence="1" id="KW-0812">Transmembrane</keyword>
<sequence>MKFANGNERLEMHILKGEKKNIERANGQSVSLPIIHYDHEPRSLSRSSDGMEYILLQRPQQLLNSEMTSLSGKDSIKGNPRQVLVENEGPSMVVKATVCVFAFIIMIICLCFLFA</sequence>
<keyword evidence="3" id="KW-1185">Reference proteome</keyword>
<evidence type="ECO:0000256" key="1">
    <source>
        <dbReference type="SAM" id="Phobius"/>
    </source>
</evidence>
<accession>A0A8R1TUS4</accession>
<dbReference type="EnsemblMetazoa" id="OVOC5804.1">
    <property type="protein sequence ID" value="OVOC5804.1"/>
    <property type="gene ID" value="WBGene00242613"/>
</dbReference>
<dbReference type="EMBL" id="CMVM020000161">
    <property type="status" value="NOT_ANNOTATED_CDS"/>
    <property type="molecule type" value="Genomic_DNA"/>
</dbReference>
<evidence type="ECO:0000313" key="2">
    <source>
        <dbReference type="EnsemblMetazoa" id="OVOC5804.1"/>
    </source>
</evidence>
<name>A0A8R1TUS4_ONCVO</name>
<dbReference type="OMA" id="YDHEPRS"/>
<evidence type="ECO:0000313" key="3">
    <source>
        <dbReference type="Proteomes" id="UP000024404"/>
    </source>
</evidence>